<dbReference type="OrthoDB" id="9784013at2"/>
<feature type="non-terminal residue" evidence="5">
    <location>
        <position position="303"/>
    </location>
</feature>
<comment type="similarity">
    <text evidence="1">Belongs to the HMG-CoA lyase family.</text>
</comment>
<dbReference type="InterPro" id="IPR043594">
    <property type="entry name" value="HMGL"/>
</dbReference>
<dbReference type="GO" id="GO:0004419">
    <property type="term" value="F:hydroxymethylglutaryl-CoA lyase activity"/>
    <property type="evidence" value="ECO:0007669"/>
    <property type="project" value="UniProtKB-EC"/>
</dbReference>
<keyword evidence="2" id="KW-0479">Metal-binding</keyword>
<dbReference type="PANTHER" id="PTHR42738">
    <property type="entry name" value="HYDROXYMETHYLGLUTARYL-COA LYASE"/>
    <property type="match status" value="1"/>
</dbReference>
<organism evidence="5 6">
    <name type="scientific">Pseudoroseomonas cervicalis ATCC 49957</name>
    <dbReference type="NCBI Taxonomy" id="525371"/>
    <lineage>
        <taxon>Bacteria</taxon>
        <taxon>Pseudomonadati</taxon>
        <taxon>Pseudomonadota</taxon>
        <taxon>Alphaproteobacteria</taxon>
        <taxon>Acetobacterales</taxon>
        <taxon>Roseomonadaceae</taxon>
        <taxon>Roseomonas</taxon>
    </lineage>
</organism>
<accession>D5RSA4</accession>
<dbReference type="GO" id="GO:0046951">
    <property type="term" value="P:ketone body biosynthetic process"/>
    <property type="evidence" value="ECO:0007669"/>
    <property type="project" value="TreeGrafter"/>
</dbReference>
<dbReference type="AlphaFoldDB" id="D5RSA4"/>
<evidence type="ECO:0000313" key="5">
    <source>
        <dbReference type="EMBL" id="EFH09807.1"/>
    </source>
</evidence>
<dbReference type="NCBIfam" id="NF004283">
    <property type="entry name" value="PRK05692.1"/>
    <property type="match status" value="1"/>
</dbReference>
<keyword evidence="6" id="KW-1185">Reference proteome</keyword>
<proteinExistence type="inferred from homology"/>
<dbReference type="EMBL" id="ADVL01000734">
    <property type="protein sequence ID" value="EFH09807.1"/>
    <property type="molecule type" value="Genomic_DNA"/>
</dbReference>
<dbReference type="Gene3D" id="3.20.20.70">
    <property type="entry name" value="Aldolase class I"/>
    <property type="match status" value="1"/>
</dbReference>
<name>D5RSA4_9PROT</name>
<evidence type="ECO:0000256" key="1">
    <source>
        <dbReference type="ARBA" id="ARBA00009405"/>
    </source>
</evidence>
<dbReference type="PROSITE" id="PS50991">
    <property type="entry name" value="PYR_CT"/>
    <property type="match status" value="1"/>
</dbReference>
<evidence type="ECO:0000313" key="6">
    <source>
        <dbReference type="Proteomes" id="UP000005324"/>
    </source>
</evidence>
<dbReference type="GO" id="GO:0046872">
    <property type="term" value="F:metal ion binding"/>
    <property type="evidence" value="ECO:0007669"/>
    <property type="project" value="UniProtKB-KW"/>
</dbReference>
<evidence type="ECO:0000256" key="3">
    <source>
        <dbReference type="ARBA" id="ARBA00023239"/>
    </source>
</evidence>
<dbReference type="GO" id="GO:0006552">
    <property type="term" value="P:L-leucine catabolic process"/>
    <property type="evidence" value="ECO:0007669"/>
    <property type="project" value="TreeGrafter"/>
</dbReference>
<dbReference type="CDD" id="cd07938">
    <property type="entry name" value="DRE_TIM_HMGL"/>
    <property type="match status" value="1"/>
</dbReference>
<dbReference type="PANTHER" id="PTHR42738:SF7">
    <property type="entry name" value="HYDROXYMETHYLGLUTARYL-COA LYASE"/>
    <property type="match status" value="1"/>
</dbReference>
<dbReference type="Proteomes" id="UP000005324">
    <property type="component" value="Unassembled WGS sequence"/>
</dbReference>
<dbReference type="SUPFAM" id="SSF51569">
    <property type="entry name" value="Aldolase"/>
    <property type="match status" value="1"/>
</dbReference>
<evidence type="ECO:0000256" key="2">
    <source>
        <dbReference type="ARBA" id="ARBA00022723"/>
    </source>
</evidence>
<dbReference type="Pfam" id="PF00682">
    <property type="entry name" value="HMGL-like"/>
    <property type="match status" value="1"/>
</dbReference>
<sequence>MAESVTISEVAPRDGLQSIGPFVPTERKIAMVRALYEAGVRRMEVGSFVSPRHVPQMADTAEVLAAAKALPGLECTVLVPNRKGFDLAMAAGADRLGFFMSVTESHNRANLNRGRAESLAELSELVREGGRQGVAMRFNLSCAFHCPFEGVVPVPDAIDVIERVFALDLGMEIGIADTTGNAAPDQVGALFRHTIASWENPWAFHGHDTYGLGVANALAAYQAGVRVFDGAAGGLGGCPFAPGATGNTATEDLVWMFHRMGAATGIDFDRLLPAADLCASVPGGTPGGHLRQVPAVRPQREAA</sequence>
<dbReference type="RefSeq" id="WP_007002996.1">
    <property type="nucleotide sequence ID" value="NZ_GG770777.1"/>
</dbReference>
<feature type="domain" description="Pyruvate carboxyltransferase" evidence="4">
    <location>
        <begin position="5"/>
        <end position="272"/>
    </location>
</feature>
<gene>
    <name evidence="5" type="ORF">HMPREF0731_3966</name>
</gene>
<evidence type="ECO:0000259" key="4">
    <source>
        <dbReference type="PROSITE" id="PS50991"/>
    </source>
</evidence>
<dbReference type="EC" id="4.1.3.4" evidence="5"/>
<comment type="caution">
    <text evidence="5">The sequence shown here is derived from an EMBL/GenBank/DDBJ whole genome shotgun (WGS) entry which is preliminary data.</text>
</comment>
<keyword evidence="3 5" id="KW-0456">Lyase</keyword>
<dbReference type="HOGENOM" id="CLU_022138_3_2_5"/>
<dbReference type="InterPro" id="IPR000891">
    <property type="entry name" value="PYR_CT"/>
</dbReference>
<reference evidence="5 6" key="1">
    <citation type="submission" date="2010-04" db="EMBL/GenBank/DDBJ databases">
        <authorList>
            <person name="Qin X."/>
            <person name="Bachman B."/>
            <person name="Battles P."/>
            <person name="Bell A."/>
            <person name="Bess C."/>
            <person name="Bickham C."/>
            <person name="Chaboub L."/>
            <person name="Chen D."/>
            <person name="Coyle M."/>
            <person name="Deiros D.R."/>
            <person name="Dinh H."/>
            <person name="Forbes L."/>
            <person name="Fowler G."/>
            <person name="Francisco L."/>
            <person name="Fu Q."/>
            <person name="Gubbala S."/>
            <person name="Hale W."/>
            <person name="Han Y."/>
            <person name="Hemphill L."/>
            <person name="Highlander S.K."/>
            <person name="Hirani K."/>
            <person name="Hogues M."/>
            <person name="Jackson L."/>
            <person name="Jakkamsetti A."/>
            <person name="Javaid M."/>
            <person name="Jiang H."/>
            <person name="Korchina V."/>
            <person name="Kovar C."/>
            <person name="Lara F."/>
            <person name="Lee S."/>
            <person name="Mata R."/>
            <person name="Mathew T."/>
            <person name="Moen C."/>
            <person name="Morales K."/>
            <person name="Munidasa M."/>
            <person name="Nazareth L."/>
            <person name="Ngo R."/>
            <person name="Nguyen L."/>
            <person name="Okwuonu G."/>
            <person name="Ongeri F."/>
            <person name="Patil S."/>
            <person name="Petrosino J."/>
            <person name="Pham C."/>
            <person name="Pham P."/>
            <person name="Pu L.-L."/>
            <person name="Puazo M."/>
            <person name="Raj R."/>
            <person name="Reid J."/>
            <person name="Rouhana J."/>
            <person name="Saada N."/>
            <person name="Shang Y."/>
            <person name="Simmons D."/>
            <person name="Thornton R."/>
            <person name="Warren J."/>
            <person name="Weissenberger G."/>
            <person name="Zhang J."/>
            <person name="Zhang L."/>
            <person name="Zhou C."/>
            <person name="Zhu D."/>
            <person name="Muzny D."/>
            <person name="Worley K."/>
            <person name="Gibbs R."/>
        </authorList>
    </citation>
    <scope>NUCLEOTIDE SEQUENCE [LARGE SCALE GENOMIC DNA]</scope>
    <source>
        <strain evidence="5 6">ATCC 49957</strain>
    </source>
</reference>
<protein>
    <submittedName>
        <fullName evidence="5">HMGL-like protein</fullName>
        <ecNumber evidence="5">4.1.3.4</ecNumber>
    </submittedName>
</protein>
<dbReference type="InterPro" id="IPR013785">
    <property type="entry name" value="Aldolase_TIM"/>
</dbReference>